<keyword evidence="9" id="KW-0594">Phospholipid biosynthesis</keyword>
<evidence type="ECO:0000256" key="11">
    <source>
        <dbReference type="RuleBase" id="RU003750"/>
    </source>
</evidence>
<keyword evidence="7" id="KW-0443">Lipid metabolism</keyword>
<comment type="subcellular location">
    <subcellularLocation>
        <location evidence="1">Membrane</location>
        <topology evidence="1">Multi-pass membrane protein</topology>
    </subcellularLocation>
</comment>
<name>A0A0U4W3Y6_9BACT</name>
<dbReference type="GO" id="GO:0016020">
    <property type="term" value="C:membrane"/>
    <property type="evidence" value="ECO:0007669"/>
    <property type="project" value="UniProtKB-SubCell"/>
</dbReference>
<evidence type="ECO:0000256" key="8">
    <source>
        <dbReference type="ARBA" id="ARBA00023136"/>
    </source>
</evidence>
<evidence type="ECO:0000256" key="10">
    <source>
        <dbReference type="ARBA" id="ARBA00023264"/>
    </source>
</evidence>
<evidence type="ECO:0000256" key="4">
    <source>
        <dbReference type="ARBA" id="ARBA00022679"/>
    </source>
</evidence>
<dbReference type="Gene3D" id="1.20.120.1760">
    <property type="match status" value="1"/>
</dbReference>
<keyword evidence="14" id="KW-1185">Reference proteome</keyword>
<dbReference type="Pfam" id="PF01066">
    <property type="entry name" value="CDP-OH_P_transf"/>
    <property type="match status" value="1"/>
</dbReference>
<dbReference type="InterPro" id="IPR000462">
    <property type="entry name" value="CDP-OH_P_trans"/>
</dbReference>
<dbReference type="InterPro" id="IPR043130">
    <property type="entry name" value="CDP-OH_PTrfase_TM_dom"/>
</dbReference>
<organism evidence="13 14">
    <name type="scientific">Caldimicrobium thiodismutans</name>
    <dbReference type="NCBI Taxonomy" id="1653476"/>
    <lineage>
        <taxon>Bacteria</taxon>
        <taxon>Pseudomonadati</taxon>
        <taxon>Thermodesulfobacteriota</taxon>
        <taxon>Thermodesulfobacteria</taxon>
        <taxon>Thermodesulfobacteriales</taxon>
        <taxon>Thermodesulfobacteriaceae</taxon>
        <taxon>Caldimicrobium</taxon>
    </lineage>
</organism>
<reference evidence="14" key="2">
    <citation type="journal article" date="2016" name="Int. J. Syst. Evol. Microbiol.">
        <title>Caldimicrobium thiodismutans sp. nov., a sulfur-disproportionating bacterium isolated from a hot spring.</title>
        <authorList>
            <person name="Kojima H."/>
            <person name="Umezawa K."/>
            <person name="Fukui M."/>
        </authorList>
    </citation>
    <scope>NUCLEOTIDE SEQUENCE [LARGE SCALE GENOMIC DNA]</scope>
    <source>
        <strain evidence="14">TF1</strain>
    </source>
</reference>
<dbReference type="InterPro" id="IPR048254">
    <property type="entry name" value="CDP_ALCOHOL_P_TRANSF_CS"/>
</dbReference>
<dbReference type="PANTHER" id="PTHR14269:SF11">
    <property type="entry name" value="CDP-DIACYLGLYCEROL--GLYCEROL-3-PHOSPHATE 3-PHOSPHATIDYLTRANSFERASE"/>
    <property type="match status" value="1"/>
</dbReference>
<gene>
    <name evidence="13" type="ORF">THC_1453</name>
</gene>
<evidence type="ECO:0000256" key="7">
    <source>
        <dbReference type="ARBA" id="ARBA00023098"/>
    </source>
</evidence>
<evidence type="ECO:0000256" key="2">
    <source>
        <dbReference type="ARBA" id="ARBA00010441"/>
    </source>
</evidence>
<evidence type="ECO:0000256" key="3">
    <source>
        <dbReference type="ARBA" id="ARBA00022516"/>
    </source>
</evidence>
<keyword evidence="4 11" id="KW-0808">Transferase</keyword>
<dbReference type="InterPro" id="IPR050324">
    <property type="entry name" value="CDP-alcohol_PTase-I"/>
</dbReference>
<feature type="transmembrane region" description="Helical" evidence="12">
    <location>
        <begin position="73"/>
        <end position="98"/>
    </location>
</feature>
<feature type="transmembrane region" description="Helical" evidence="12">
    <location>
        <begin position="182"/>
        <end position="201"/>
    </location>
</feature>
<protein>
    <submittedName>
        <fullName evidence="13">CDP-diacylglycerol/glycerol-3-phosphate 3-phosphatidyltransferase</fullName>
    </submittedName>
</protein>
<keyword evidence="10" id="KW-1208">Phospholipid metabolism</keyword>
<dbReference type="PATRIC" id="fig|1653476.3.peg.1508"/>
<evidence type="ECO:0000256" key="9">
    <source>
        <dbReference type="ARBA" id="ARBA00023209"/>
    </source>
</evidence>
<proteinExistence type="inferred from homology"/>
<evidence type="ECO:0000256" key="6">
    <source>
        <dbReference type="ARBA" id="ARBA00022989"/>
    </source>
</evidence>
<dbReference type="GO" id="GO:0016780">
    <property type="term" value="F:phosphotransferase activity, for other substituted phosphate groups"/>
    <property type="evidence" value="ECO:0007669"/>
    <property type="project" value="InterPro"/>
</dbReference>
<dbReference type="GO" id="GO:0046474">
    <property type="term" value="P:glycerophospholipid biosynthetic process"/>
    <property type="evidence" value="ECO:0007669"/>
    <property type="project" value="TreeGrafter"/>
</dbReference>
<feature type="transmembrane region" description="Helical" evidence="12">
    <location>
        <begin position="146"/>
        <end position="170"/>
    </location>
</feature>
<evidence type="ECO:0000313" key="13">
    <source>
        <dbReference type="EMBL" id="BAU23818.1"/>
    </source>
</evidence>
<sequence length="286" mass="32730">MERITPNRITLLRIFLLPLPCALLFLEGYLAKLFSLGLGSLLGFTDYVDGVLARRQKRITTIGALLDPVADKIFVTVVYLTLVFLGYFPFIPVAVLLSREILVALLRSWFPEELRVVNVARWKTFLQMTLAGLAILLSIFNRSYLIIIHYALWGLALFSYFSALPYFYRVKKALRRTSLEPLIWGKSLLSLSFSLSLLIVFPFSGKLFWIIQLALSFYFFRKGLAKASPLHAQEESLLIVAVLLGISGEALFRGELYYSLWLALAFSLYRDGIKSLKLMWEILRLR</sequence>
<keyword evidence="8 12" id="KW-0472">Membrane</keyword>
<accession>A0A0U4W3Y6</accession>
<dbReference type="PROSITE" id="PS00379">
    <property type="entry name" value="CDP_ALCOHOL_P_TRANSF"/>
    <property type="match status" value="1"/>
</dbReference>
<keyword evidence="3" id="KW-0444">Lipid biosynthesis</keyword>
<evidence type="ECO:0000256" key="12">
    <source>
        <dbReference type="SAM" id="Phobius"/>
    </source>
</evidence>
<dbReference type="Proteomes" id="UP000068196">
    <property type="component" value="Chromosome"/>
</dbReference>
<comment type="similarity">
    <text evidence="2 11">Belongs to the CDP-alcohol phosphatidyltransferase class-I family.</text>
</comment>
<dbReference type="EMBL" id="AP014945">
    <property type="protein sequence ID" value="BAU23818.1"/>
    <property type="molecule type" value="Genomic_DNA"/>
</dbReference>
<keyword evidence="6 12" id="KW-1133">Transmembrane helix</keyword>
<reference evidence="13 14" key="1">
    <citation type="journal article" date="2016" name="Int. J. Syst. Evol. Microbiol.">
        <title>Caldimicrobium thiodismutans sp. nov., a sulfur-disproportionating bacterium isolated from a hot spring, and emended description of the genus Caldimicrobium.</title>
        <authorList>
            <person name="Kojima H."/>
            <person name="Umezawa K."/>
            <person name="Fukui M."/>
        </authorList>
    </citation>
    <scope>NUCLEOTIDE SEQUENCE [LARGE SCALE GENOMIC DNA]</scope>
    <source>
        <strain evidence="13 14">TF1</strain>
    </source>
</reference>
<keyword evidence="5 12" id="KW-0812">Transmembrane</keyword>
<feature type="transmembrane region" description="Helical" evidence="12">
    <location>
        <begin position="119"/>
        <end position="140"/>
    </location>
</feature>
<dbReference type="PANTHER" id="PTHR14269">
    <property type="entry name" value="CDP-DIACYLGLYCEROL--GLYCEROL-3-PHOSPHATE 3-PHOSPHATIDYLTRANSFERASE-RELATED"/>
    <property type="match status" value="1"/>
</dbReference>
<dbReference type="STRING" id="1653476.THC_1453"/>
<feature type="transmembrane region" description="Helical" evidence="12">
    <location>
        <begin position="12"/>
        <end position="31"/>
    </location>
</feature>
<evidence type="ECO:0000256" key="1">
    <source>
        <dbReference type="ARBA" id="ARBA00004141"/>
    </source>
</evidence>
<evidence type="ECO:0000256" key="5">
    <source>
        <dbReference type="ARBA" id="ARBA00022692"/>
    </source>
</evidence>
<dbReference type="KEGG" id="cthi:THC_1453"/>
<dbReference type="AlphaFoldDB" id="A0A0U4W3Y6"/>
<evidence type="ECO:0000313" key="14">
    <source>
        <dbReference type="Proteomes" id="UP000068196"/>
    </source>
</evidence>